<feature type="transmembrane region" description="Helical" evidence="1">
    <location>
        <begin position="26"/>
        <end position="48"/>
    </location>
</feature>
<proteinExistence type="predicted"/>
<dbReference type="EMBL" id="JBBPBM010000043">
    <property type="protein sequence ID" value="KAK8523497.1"/>
    <property type="molecule type" value="Genomic_DNA"/>
</dbReference>
<keyword evidence="1" id="KW-0812">Transmembrane</keyword>
<dbReference type="Proteomes" id="UP001472677">
    <property type="component" value="Unassembled WGS sequence"/>
</dbReference>
<reference evidence="2 3" key="1">
    <citation type="journal article" date="2024" name="G3 (Bethesda)">
        <title>Genome assembly of Hibiscus sabdariffa L. provides insights into metabolisms of medicinal natural products.</title>
        <authorList>
            <person name="Kim T."/>
        </authorList>
    </citation>
    <scope>NUCLEOTIDE SEQUENCE [LARGE SCALE GENOMIC DNA]</scope>
    <source>
        <strain evidence="2">TK-2024</strain>
        <tissue evidence="2">Old leaves</tissue>
    </source>
</reference>
<gene>
    <name evidence="2" type="ORF">V6N12_048017</name>
</gene>
<accession>A0ABR2CX69</accession>
<keyword evidence="1" id="KW-0472">Membrane</keyword>
<keyword evidence="1" id="KW-1133">Transmembrane helix</keyword>
<sequence length="95" mass="10946">MSLFPIPNLTATCFSIYPIFLPLRSIYLFIIIGYSILTFLLTGLLSIFSINPSISPFHSIQHFSHFPDFFFFSKKIKPWVSFKFNPFCLLSGISL</sequence>
<evidence type="ECO:0000313" key="3">
    <source>
        <dbReference type="Proteomes" id="UP001472677"/>
    </source>
</evidence>
<name>A0ABR2CX69_9ROSI</name>
<comment type="caution">
    <text evidence="2">The sequence shown here is derived from an EMBL/GenBank/DDBJ whole genome shotgun (WGS) entry which is preliminary data.</text>
</comment>
<keyword evidence="3" id="KW-1185">Reference proteome</keyword>
<evidence type="ECO:0000256" key="1">
    <source>
        <dbReference type="SAM" id="Phobius"/>
    </source>
</evidence>
<evidence type="ECO:0000313" key="2">
    <source>
        <dbReference type="EMBL" id="KAK8523497.1"/>
    </source>
</evidence>
<organism evidence="2 3">
    <name type="scientific">Hibiscus sabdariffa</name>
    <name type="common">roselle</name>
    <dbReference type="NCBI Taxonomy" id="183260"/>
    <lineage>
        <taxon>Eukaryota</taxon>
        <taxon>Viridiplantae</taxon>
        <taxon>Streptophyta</taxon>
        <taxon>Embryophyta</taxon>
        <taxon>Tracheophyta</taxon>
        <taxon>Spermatophyta</taxon>
        <taxon>Magnoliopsida</taxon>
        <taxon>eudicotyledons</taxon>
        <taxon>Gunneridae</taxon>
        <taxon>Pentapetalae</taxon>
        <taxon>rosids</taxon>
        <taxon>malvids</taxon>
        <taxon>Malvales</taxon>
        <taxon>Malvaceae</taxon>
        <taxon>Malvoideae</taxon>
        <taxon>Hibiscus</taxon>
    </lineage>
</organism>
<protein>
    <submittedName>
        <fullName evidence="2">Uncharacterized protein</fullName>
    </submittedName>
</protein>